<accession>A0AAW1CM96</accession>
<name>A0AAW1CM96_9HEMI</name>
<dbReference type="Proteomes" id="UP001461498">
    <property type="component" value="Unassembled WGS sequence"/>
</dbReference>
<dbReference type="AlphaFoldDB" id="A0AAW1CM96"/>
<dbReference type="Gene3D" id="3.80.10.10">
    <property type="entry name" value="Ribonuclease Inhibitor"/>
    <property type="match status" value="1"/>
</dbReference>
<dbReference type="InterPro" id="IPR032675">
    <property type="entry name" value="LRR_dom_sf"/>
</dbReference>
<comment type="caution">
    <text evidence="1">The sequence shown here is derived from an EMBL/GenBank/DDBJ whole genome shotgun (WGS) entry which is preliminary data.</text>
</comment>
<keyword evidence="2" id="KW-1185">Reference proteome</keyword>
<dbReference type="EMBL" id="JAPXFL010000011">
    <property type="protein sequence ID" value="KAK9499684.1"/>
    <property type="molecule type" value="Genomic_DNA"/>
</dbReference>
<evidence type="ECO:0000313" key="2">
    <source>
        <dbReference type="Proteomes" id="UP001461498"/>
    </source>
</evidence>
<reference evidence="1 2" key="1">
    <citation type="submission" date="2022-12" db="EMBL/GenBank/DDBJ databases">
        <title>Chromosome-level genome assembly of true bugs.</title>
        <authorList>
            <person name="Ma L."/>
            <person name="Li H."/>
        </authorList>
    </citation>
    <scope>NUCLEOTIDE SEQUENCE [LARGE SCALE GENOMIC DNA]</scope>
    <source>
        <strain evidence="1">Lab_2022b</strain>
    </source>
</reference>
<organism evidence="1 2">
    <name type="scientific">Rhynocoris fuscipes</name>
    <dbReference type="NCBI Taxonomy" id="488301"/>
    <lineage>
        <taxon>Eukaryota</taxon>
        <taxon>Metazoa</taxon>
        <taxon>Ecdysozoa</taxon>
        <taxon>Arthropoda</taxon>
        <taxon>Hexapoda</taxon>
        <taxon>Insecta</taxon>
        <taxon>Pterygota</taxon>
        <taxon>Neoptera</taxon>
        <taxon>Paraneoptera</taxon>
        <taxon>Hemiptera</taxon>
        <taxon>Heteroptera</taxon>
        <taxon>Panheteroptera</taxon>
        <taxon>Cimicomorpha</taxon>
        <taxon>Reduviidae</taxon>
        <taxon>Harpactorinae</taxon>
        <taxon>Harpactorini</taxon>
        <taxon>Rhynocoris</taxon>
    </lineage>
</organism>
<sequence>MLLKVLMNPSMITLNTKFKLPLKDDFYEVRLSELKRLVVLNLSLVCTDDILEVVGNNCRLLQVIHIVSKIGSVAHRTRRQLNALKLKFFVSDKGLEHLHKCKFLKTIVMNKVTRSNCGGGKITQDGIRKLLHVLPNVQFISYNDMGLVLEKGIDTNQRFNLLHLHDGHLDPLHIDLFFKHCPKLRGLCLMLPPSDSHTSIPETCLLKLAESKLTLSSLALGLFPVDRAFYKFLTVKGNHITNLSIFHYFTITAHTIFLIGQNCPYIEFLEVNLVLCYEEDDDDDENFNYSMLKNTQNYNFFTCLQSLKILGAKWEPEIIIPLCLTNAIYLKHLVLMNKEHYRYIDKIILNLLKKNPLSKLKSASLLDGFCVTINTLVKLILGMEDLETIVVTRGSGYKDHLEQLRTDNNLNLNITTECMIENDMKNYGNCFCHYWQNGYMQKF</sequence>
<gene>
    <name evidence="1" type="ORF">O3M35_002691</name>
</gene>
<proteinExistence type="predicted"/>
<protein>
    <submittedName>
        <fullName evidence="1">Uncharacterized protein</fullName>
    </submittedName>
</protein>
<evidence type="ECO:0000313" key="1">
    <source>
        <dbReference type="EMBL" id="KAK9499684.1"/>
    </source>
</evidence>